<gene>
    <name evidence="2" type="ORF">UFOPK3522_00235</name>
</gene>
<dbReference type="EMBL" id="CAESAO010000011">
    <property type="protein sequence ID" value="CAB4336642.1"/>
    <property type="molecule type" value="Genomic_DNA"/>
</dbReference>
<feature type="compositionally biased region" description="Acidic residues" evidence="1">
    <location>
        <begin position="99"/>
        <end position="110"/>
    </location>
</feature>
<evidence type="ECO:0000256" key="1">
    <source>
        <dbReference type="SAM" id="MobiDB-lite"/>
    </source>
</evidence>
<proteinExistence type="predicted"/>
<dbReference type="AlphaFoldDB" id="A0A6J5Z6B2"/>
<sequence length="152" mass="16986">MLRGMDTNTEPDGLAQLKAGLEEVRGLVLELKTSRQPAERAEIRQELDEVEADVEKLAKKYGLPASTIRESIAAAKRAERKDEMRDVVRELLEEMIDADDEDDLVDEVADEVAKPKAKPRAPKPDPVVDEPVEDTAPHIPHWSDRSIGDLLK</sequence>
<accession>A0A6J5Z6B2</accession>
<feature type="region of interest" description="Disordered" evidence="1">
    <location>
        <begin position="99"/>
        <end position="152"/>
    </location>
</feature>
<reference evidence="2" key="1">
    <citation type="submission" date="2020-05" db="EMBL/GenBank/DDBJ databases">
        <authorList>
            <person name="Chiriac C."/>
            <person name="Salcher M."/>
            <person name="Ghai R."/>
            <person name="Kavagutti S V."/>
        </authorList>
    </citation>
    <scope>NUCLEOTIDE SEQUENCE</scope>
</reference>
<evidence type="ECO:0000313" key="2">
    <source>
        <dbReference type="EMBL" id="CAB4336642.1"/>
    </source>
</evidence>
<name>A0A6J5Z6B2_9ZZZZ</name>
<feature type="compositionally biased region" description="Basic and acidic residues" evidence="1">
    <location>
        <begin position="141"/>
        <end position="152"/>
    </location>
</feature>
<organism evidence="2">
    <name type="scientific">freshwater metagenome</name>
    <dbReference type="NCBI Taxonomy" id="449393"/>
    <lineage>
        <taxon>unclassified sequences</taxon>
        <taxon>metagenomes</taxon>
        <taxon>ecological metagenomes</taxon>
    </lineage>
</organism>
<protein>
    <submittedName>
        <fullName evidence="2">Unannotated protein</fullName>
    </submittedName>
</protein>